<accession>A0ABT9ECW8</accession>
<evidence type="ECO:0000313" key="1">
    <source>
        <dbReference type="EMBL" id="MDO9713967.1"/>
    </source>
</evidence>
<dbReference type="Proteomes" id="UP001243009">
    <property type="component" value="Unassembled WGS sequence"/>
</dbReference>
<gene>
    <name evidence="1" type="ORF">Q7A36_37030</name>
</gene>
<evidence type="ECO:0000313" key="2">
    <source>
        <dbReference type="Proteomes" id="UP001243009"/>
    </source>
</evidence>
<dbReference type="EMBL" id="JAUTWS010000143">
    <property type="protein sequence ID" value="MDO9713967.1"/>
    <property type="molecule type" value="Genomic_DNA"/>
</dbReference>
<organism evidence="1 2">
    <name type="scientific">Paracraurococcus lichenis</name>
    <dbReference type="NCBI Taxonomy" id="3064888"/>
    <lineage>
        <taxon>Bacteria</taxon>
        <taxon>Pseudomonadati</taxon>
        <taxon>Pseudomonadota</taxon>
        <taxon>Alphaproteobacteria</taxon>
        <taxon>Acetobacterales</taxon>
        <taxon>Roseomonadaceae</taxon>
        <taxon>Paracraurococcus</taxon>
    </lineage>
</organism>
<keyword evidence="2" id="KW-1185">Reference proteome</keyword>
<protein>
    <submittedName>
        <fullName evidence="1">Uncharacterized protein</fullName>
    </submittedName>
</protein>
<dbReference type="RefSeq" id="WP_305108813.1">
    <property type="nucleotide sequence ID" value="NZ_JAUTWS010000143.1"/>
</dbReference>
<sequence length="81" mass="8844">MLPIDLRDLHDYVQRAVALISKAVDEGKAGEQRQNLLDAMQALDHVESVIDNAFAINLDMPRGESVVGMQTAASRRTAAQP</sequence>
<proteinExistence type="predicted"/>
<comment type="caution">
    <text evidence="1">The sequence shown here is derived from an EMBL/GenBank/DDBJ whole genome shotgun (WGS) entry which is preliminary data.</text>
</comment>
<name>A0ABT9ECW8_9PROT</name>
<reference evidence="1 2" key="1">
    <citation type="submission" date="2023-08" db="EMBL/GenBank/DDBJ databases">
        <title>The draft genome sequence of Paracraurococcus sp. LOR1-02.</title>
        <authorList>
            <person name="Kingkaew E."/>
            <person name="Tanasupawat S."/>
        </authorList>
    </citation>
    <scope>NUCLEOTIDE SEQUENCE [LARGE SCALE GENOMIC DNA]</scope>
    <source>
        <strain evidence="1 2">LOR1-02</strain>
    </source>
</reference>